<name>A0A0L7TD36_9GAMM</name>
<comment type="caution">
    <text evidence="8">The sequence shown here is derived from an EMBL/GenBank/DDBJ whole genome shotgun (WGS) entry which is preliminary data.</text>
</comment>
<evidence type="ECO:0000256" key="1">
    <source>
        <dbReference type="ARBA" id="ARBA00004141"/>
    </source>
</evidence>
<gene>
    <name evidence="8" type="ORF">NG43_11910</name>
</gene>
<dbReference type="AlphaFoldDB" id="A0A0L7TD36"/>
<dbReference type="GO" id="GO:0022857">
    <property type="term" value="F:transmembrane transporter activity"/>
    <property type="evidence" value="ECO:0007669"/>
    <property type="project" value="InterPro"/>
</dbReference>
<dbReference type="EMBL" id="JRXF01000017">
    <property type="protein sequence ID" value="KOC93151.1"/>
    <property type="molecule type" value="Genomic_DNA"/>
</dbReference>
<dbReference type="GO" id="GO:0016020">
    <property type="term" value="C:membrane"/>
    <property type="evidence" value="ECO:0007669"/>
    <property type="project" value="UniProtKB-SubCell"/>
</dbReference>
<dbReference type="Gene3D" id="1.20.1250.20">
    <property type="entry name" value="MFS general substrate transporter like domains"/>
    <property type="match status" value="1"/>
</dbReference>
<dbReference type="InterPro" id="IPR036259">
    <property type="entry name" value="MFS_trans_sf"/>
</dbReference>
<evidence type="ECO:0000256" key="3">
    <source>
        <dbReference type="ARBA" id="ARBA00022989"/>
    </source>
</evidence>
<evidence type="ECO:0000313" key="9">
    <source>
        <dbReference type="Proteomes" id="UP000036851"/>
    </source>
</evidence>
<dbReference type="PANTHER" id="PTHR11662:SF399">
    <property type="entry name" value="FI19708P1-RELATED"/>
    <property type="match status" value="1"/>
</dbReference>
<keyword evidence="4 6" id="KW-0472">Membrane</keyword>
<dbReference type="SUPFAM" id="SSF103473">
    <property type="entry name" value="MFS general substrate transporter"/>
    <property type="match status" value="1"/>
</dbReference>
<feature type="domain" description="Major facilitator superfamily (MFS) profile" evidence="7">
    <location>
        <begin position="11"/>
        <end position="130"/>
    </location>
</feature>
<feature type="non-terminal residue" evidence="8">
    <location>
        <position position="130"/>
    </location>
</feature>
<dbReference type="PROSITE" id="PS50850">
    <property type="entry name" value="MFS"/>
    <property type="match status" value="1"/>
</dbReference>
<feature type="transmembrane region" description="Helical" evidence="6">
    <location>
        <begin position="76"/>
        <end position="98"/>
    </location>
</feature>
<evidence type="ECO:0000313" key="8">
    <source>
        <dbReference type="EMBL" id="KOC93151.1"/>
    </source>
</evidence>
<dbReference type="PANTHER" id="PTHR11662">
    <property type="entry name" value="SOLUTE CARRIER FAMILY 17"/>
    <property type="match status" value="1"/>
</dbReference>
<feature type="transmembrane region" description="Helical" evidence="6">
    <location>
        <begin position="48"/>
        <end position="69"/>
    </location>
</feature>
<dbReference type="InterPro" id="IPR050382">
    <property type="entry name" value="MFS_Na/Anion_cotransporter"/>
</dbReference>
<keyword evidence="3 6" id="KW-1133">Transmembrane helix</keyword>
<comment type="subcellular location">
    <subcellularLocation>
        <location evidence="1">Membrane</location>
        <topology evidence="1">Multi-pass membrane protein</topology>
    </subcellularLocation>
</comment>
<dbReference type="Proteomes" id="UP000036851">
    <property type="component" value="Unassembled WGS sequence"/>
</dbReference>
<protein>
    <submittedName>
        <fullName evidence="8">MFS transporter</fullName>
    </submittedName>
</protein>
<evidence type="ECO:0000256" key="2">
    <source>
        <dbReference type="ARBA" id="ARBA00022692"/>
    </source>
</evidence>
<dbReference type="InterPro" id="IPR011701">
    <property type="entry name" value="MFS"/>
</dbReference>
<evidence type="ECO:0000256" key="5">
    <source>
        <dbReference type="ARBA" id="ARBA00038514"/>
    </source>
</evidence>
<evidence type="ECO:0000259" key="7">
    <source>
        <dbReference type="PROSITE" id="PS50850"/>
    </source>
</evidence>
<dbReference type="RefSeq" id="WP_241491610.1">
    <property type="nucleotide sequence ID" value="NZ_JRXF01000017.1"/>
</dbReference>
<keyword evidence="2 6" id="KW-0812">Transmembrane</keyword>
<dbReference type="InterPro" id="IPR020846">
    <property type="entry name" value="MFS_dom"/>
</dbReference>
<evidence type="ECO:0000256" key="4">
    <source>
        <dbReference type="ARBA" id="ARBA00023136"/>
    </source>
</evidence>
<dbReference type="Pfam" id="PF07690">
    <property type="entry name" value="MFS_1"/>
    <property type="match status" value="1"/>
</dbReference>
<proteinExistence type="inferred from homology"/>
<evidence type="ECO:0000256" key="6">
    <source>
        <dbReference type="SAM" id="Phobius"/>
    </source>
</evidence>
<organism evidence="8 9">
    <name type="scientific">Winslowiella iniecta</name>
    <dbReference type="NCBI Taxonomy" id="1560201"/>
    <lineage>
        <taxon>Bacteria</taxon>
        <taxon>Pseudomonadati</taxon>
        <taxon>Pseudomonadota</taxon>
        <taxon>Gammaproteobacteria</taxon>
        <taxon>Enterobacterales</taxon>
        <taxon>Erwiniaceae</taxon>
        <taxon>Winslowiella</taxon>
    </lineage>
</organism>
<comment type="similarity">
    <text evidence="5">Belongs to the major facilitator superfamily. Phthalate permease family.</text>
</comment>
<accession>A0A0L7TD36</accession>
<sequence length="130" mass="14443">MRRYPRVRWLMIAFCFFAIAINYIDRINLAIAAPHIKEDLGLDDTSMGLILGAFFWTYALLQIPAGRLIDRLGARAGLAIAVGWWSLFTVVTAFGRGFTSIFASRLMLGIGESGGYPGCAKVVYSWFAKK</sequence>
<reference evidence="8 9" key="1">
    <citation type="journal article" date="2015" name="Int. J. Syst. Evol. Microbiol.">
        <title>Erwinia iniecta sp. nov., isolated from Russian wheat aphids (Diuraphis noxia).</title>
        <authorList>
            <person name="Campillo T."/>
            <person name="Luna E."/>
            <person name="Portier P."/>
            <person name="Fischer-Le Saux M."/>
            <person name="Lapitan N."/>
            <person name="Tisserat N.A."/>
            <person name="Leach J.E."/>
        </authorList>
    </citation>
    <scope>NUCLEOTIDE SEQUENCE [LARGE SCALE GENOMIC DNA]</scope>
    <source>
        <strain evidence="8 9">B149</strain>
    </source>
</reference>